<dbReference type="SUPFAM" id="SSF52540">
    <property type="entry name" value="P-loop containing nucleoside triphosphate hydrolases"/>
    <property type="match status" value="1"/>
</dbReference>
<protein>
    <submittedName>
        <fullName evidence="1">Thymidylate kinase</fullName>
    </submittedName>
</protein>
<dbReference type="GO" id="GO:0016301">
    <property type="term" value="F:kinase activity"/>
    <property type="evidence" value="ECO:0007669"/>
    <property type="project" value="UniProtKB-KW"/>
</dbReference>
<proteinExistence type="predicted"/>
<accession>A0A1C3HG71</accession>
<organism evidence="1">
    <name type="scientific">Serratia marcescens</name>
    <dbReference type="NCBI Taxonomy" id="615"/>
    <lineage>
        <taxon>Bacteria</taxon>
        <taxon>Pseudomonadati</taxon>
        <taxon>Pseudomonadota</taxon>
        <taxon>Gammaproteobacteria</taxon>
        <taxon>Enterobacterales</taxon>
        <taxon>Yersiniaceae</taxon>
        <taxon>Serratia</taxon>
    </lineage>
</organism>
<sequence length="264" mass="29595">MKKNKLTAEQDTSSACITGLIAVVGSDGTGKSTLTADLVKNLQQHRPTQRRYLGLISGEDGDKIKKLPFIGVWLERRLAAKSDKTQRMSNRPPALWAALIMYGFSLWRASNLRKVRQLAQSGVLVISDRYPQAEISGFYYDGPGIGVERAKGWLLSRLAARERRLYQRMAVYRPELIIRLDIDVDTAFSRKPDHSYEELKDKISAMVRLQYNGTRIIELDARAPYDEVLSNALNAISAVVNLAKRPQSDIGQPGENAGKETQVY</sequence>
<dbReference type="InterPro" id="IPR027417">
    <property type="entry name" value="P-loop_NTPase"/>
</dbReference>
<evidence type="ECO:0000313" key="1">
    <source>
        <dbReference type="EMBL" id="SAY44050.1"/>
    </source>
</evidence>
<keyword evidence="1" id="KW-0808">Transferase</keyword>
<dbReference type="Gene3D" id="3.40.50.300">
    <property type="entry name" value="P-loop containing nucleotide triphosphate hydrolases"/>
    <property type="match status" value="1"/>
</dbReference>
<name>A0A1C3HG71_SERMA</name>
<dbReference type="AlphaFoldDB" id="A0A1C3HG71"/>
<dbReference type="EMBL" id="LT575490">
    <property type="protein sequence ID" value="SAY44050.1"/>
    <property type="molecule type" value="Genomic_DNA"/>
</dbReference>
<reference evidence="1" key="1">
    <citation type="submission" date="2016-05" db="EMBL/GenBank/DDBJ databases">
        <authorList>
            <person name="Cock P.J.A."/>
            <person name="Cock P.J.A."/>
        </authorList>
    </citation>
    <scope>NUCLEOTIDE SEQUENCE</scope>
    <source>
        <strain evidence="1">PWN146_assembly</strain>
    </source>
</reference>
<gene>
    <name evidence="1" type="ORF">PWN146_02748</name>
</gene>
<keyword evidence="1" id="KW-0418">Kinase</keyword>